<evidence type="ECO:0000259" key="4">
    <source>
        <dbReference type="Pfam" id="PF03081"/>
    </source>
</evidence>
<dbReference type="InterPro" id="IPR046364">
    <property type="entry name" value="Exo70_C"/>
</dbReference>
<keyword evidence="2 3" id="KW-0813">Transport</keyword>
<gene>
    <name evidence="5" type="ORF">F2P56_007736</name>
</gene>
<dbReference type="PANTHER" id="PTHR12542">
    <property type="entry name" value="EXOCYST COMPLEX PROTEIN EXO70"/>
    <property type="match status" value="1"/>
</dbReference>
<evidence type="ECO:0000313" key="6">
    <source>
        <dbReference type="Proteomes" id="UP000619265"/>
    </source>
</evidence>
<evidence type="ECO:0000256" key="1">
    <source>
        <dbReference type="ARBA" id="ARBA00006756"/>
    </source>
</evidence>
<accession>A0A834D4X2</accession>
<dbReference type="Pfam" id="PF03081">
    <property type="entry name" value="Exo70_C"/>
    <property type="match status" value="1"/>
</dbReference>
<dbReference type="InterPro" id="IPR016159">
    <property type="entry name" value="Cullin_repeat-like_dom_sf"/>
</dbReference>
<sequence>MADLRSIAECTISSGYAKECVSIYKIIRQSIVDEGVYHLGVEKLSSSQLNKMDWEVLESKIKNWLDTVKISMRTLFTGEKILCDHVFASSDSIRESCFTEISKQGATILFSFPEVVAKSKKSPEKIFRVLDIYTAISENWPEIESIFSFESTASVRYQAITSLIRLK</sequence>
<evidence type="ECO:0000256" key="2">
    <source>
        <dbReference type="ARBA" id="ARBA00022448"/>
    </source>
</evidence>
<organism evidence="5 6">
    <name type="scientific">Juglans regia</name>
    <name type="common">English walnut</name>
    <dbReference type="NCBI Taxonomy" id="51240"/>
    <lineage>
        <taxon>Eukaryota</taxon>
        <taxon>Viridiplantae</taxon>
        <taxon>Streptophyta</taxon>
        <taxon>Embryophyta</taxon>
        <taxon>Tracheophyta</taxon>
        <taxon>Spermatophyta</taxon>
        <taxon>Magnoliopsida</taxon>
        <taxon>eudicotyledons</taxon>
        <taxon>Gunneridae</taxon>
        <taxon>Pentapetalae</taxon>
        <taxon>rosids</taxon>
        <taxon>fabids</taxon>
        <taxon>Fagales</taxon>
        <taxon>Juglandaceae</taxon>
        <taxon>Juglans</taxon>
    </lineage>
</organism>
<dbReference type="EMBL" id="LIHL02000003">
    <property type="protein sequence ID" value="KAF5475985.1"/>
    <property type="molecule type" value="Genomic_DNA"/>
</dbReference>
<keyword evidence="3" id="KW-0653">Protein transport</keyword>
<dbReference type="SUPFAM" id="SSF74788">
    <property type="entry name" value="Cullin repeat-like"/>
    <property type="match status" value="1"/>
</dbReference>
<comment type="caution">
    <text evidence="5">The sequence shown here is derived from an EMBL/GenBank/DDBJ whole genome shotgun (WGS) entry which is preliminary data.</text>
</comment>
<dbReference type="Proteomes" id="UP000619265">
    <property type="component" value="Unassembled WGS sequence"/>
</dbReference>
<dbReference type="InterPro" id="IPR004140">
    <property type="entry name" value="Exo70"/>
</dbReference>
<protein>
    <recommendedName>
        <fullName evidence="3">Exocyst subunit Exo70 family protein</fullName>
    </recommendedName>
</protein>
<dbReference type="AlphaFoldDB" id="A0A834D4X2"/>
<evidence type="ECO:0000256" key="3">
    <source>
        <dbReference type="RuleBase" id="RU365026"/>
    </source>
</evidence>
<dbReference type="GO" id="GO:0005546">
    <property type="term" value="F:phosphatidylinositol-4,5-bisphosphate binding"/>
    <property type="evidence" value="ECO:0007669"/>
    <property type="project" value="InterPro"/>
</dbReference>
<feature type="domain" description="Exocyst complex subunit Exo70 C-terminal" evidence="4">
    <location>
        <begin position="62"/>
        <end position="166"/>
    </location>
</feature>
<comment type="function">
    <text evidence="3">Component of the exocyst complex.</text>
</comment>
<dbReference type="PANTHER" id="PTHR12542:SF38">
    <property type="entry name" value="EXOCYST SUBUNIT EXO70 FAMILY PROTEIN"/>
    <property type="match status" value="1"/>
</dbReference>
<dbReference type="GO" id="GO:0015031">
    <property type="term" value="P:protein transport"/>
    <property type="evidence" value="ECO:0007669"/>
    <property type="project" value="UniProtKB-KW"/>
</dbReference>
<keyword evidence="3" id="KW-0268">Exocytosis</keyword>
<reference evidence="5" key="1">
    <citation type="submission" date="2015-10" db="EMBL/GenBank/DDBJ databases">
        <authorList>
            <person name="Martinez-Garcia P.J."/>
            <person name="Crepeau M.W."/>
            <person name="Puiu D."/>
            <person name="Gonzalez-Ibeas D."/>
            <person name="Whalen J."/>
            <person name="Stevens K."/>
            <person name="Paul R."/>
            <person name="Butterfield T."/>
            <person name="Britton M."/>
            <person name="Reagan R."/>
            <person name="Chakraborty S."/>
            <person name="Walawage S.L."/>
            <person name="Vasquez-Gross H.A."/>
            <person name="Cardeno C."/>
            <person name="Famula R."/>
            <person name="Pratt K."/>
            <person name="Kuruganti S."/>
            <person name="Aradhya M.K."/>
            <person name="Leslie C.A."/>
            <person name="Dandekar A.M."/>
            <person name="Salzberg S.L."/>
            <person name="Wegrzyn J.L."/>
            <person name="Langley C.H."/>
            <person name="Neale D.B."/>
        </authorList>
    </citation>
    <scope>NUCLEOTIDE SEQUENCE</scope>
    <source>
        <tissue evidence="5">Leaves</tissue>
    </source>
</reference>
<proteinExistence type="inferred from homology"/>
<evidence type="ECO:0000313" key="5">
    <source>
        <dbReference type="EMBL" id="KAF5475985.1"/>
    </source>
</evidence>
<comment type="similarity">
    <text evidence="1 3">Belongs to the EXO70 family.</text>
</comment>
<dbReference type="Gramene" id="Jr03_22890_p1">
    <property type="protein sequence ID" value="cds.Jr03_22890_p1"/>
    <property type="gene ID" value="Jr03_22890"/>
</dbReference>
<dbReference type="GO" id="GO:0006887">
    <property type="term" value="P:exocytosis"/>
    <property type="evidence" value="ECO:0007669"/>
    <property type="project" value="UniProtKB-KW"/>
</dbReference>
<reference evidence="5" key="2">
    <citation type="submission" date="2020-03" db="EMBL/GenBank/DDBJ databases">
        <title>Walnut 2.0.</title>
        <authorList>
            <person name="Marrano A."/>
            <person name="Britton M."/>
            <person name="Zimin A.V."/>
            <person name="Zaini P.A."/>
            <person name="Workman R."/>
            <person name="Puiu D."/>
            <person name="Bianco L."/>
            <person name="Allen B.J."/>
            <person name="Troggio M."/>
            <person name="Leslie C.A."/>
            <person name="Timp W."/>
            <person name="Dendekar A."/>
            <person name="Salzberg S.L."/>
            <person name="Neale D.B."/>
        </authorList>
    </citation>
    <scope>NUCLEOTIDE SEQUENCE</scope>
    <source>
        <tissue evidence="5">Leaves</tissue>
    </source>
</reference>
<name>A0A834D4X2_JUGRE</name>
<dbReference type="Gene3D" id="1.20.1280.170">
    <property type="entry name" value="Exocyst complex component Exo70"/>
    <property type="match status" value="1"/>
</dbReference>
<dbReference type="GO" id="GO:0000145">
    <property type="term" value="C:exocyst"/>
    <property type="evidence" value="ECO:0007669"/>
    <property type="project" value="InterPro"/>
</dbReference>